<reference evidence="4" key="4">
    <citation type="submission" date="2019-07" db="EMBL/GenBank/DDBJ databases">
        <authorList>
            <person name="Ross B.D."/>
            <person name="Verster A.J."/>
            <person name="Radey M.C."/>
            <person name="Schmidtke D.T."/>
            <person name="Pope C.E."/>
            <person name="Hoffman L.R."/>
            <person name="Hajjar A."/>
            <person name="Peterson S.B."/>
            <person name="Borenstein E."/>
            <person name="Mougous J.D."/>
        </authorList>
    </citation>
    <scope>NUCLEOTIDE SEQUENCE</scope>
    <source>
        <strain evidence="4">3725 D1 iv</strain>
    </source>
</reference>
<dbReference type="EMBL" id="VWKB01000093">
    <property type="protein sequence ID" value="KAA4088270.1"/>
    <property type="molecule type" value="Genomic_DNA"/>
</dbReference>
<dbReference type="RefSeq" id="WP_004296542.1">
    <property type="nucleotide sequence ID" value="NZ_CAKJZM010000002.1"/>
</dbReference>
<accession>A0A139LAK3</accession>
<dbReference type="EMBL" id="VWFC01000022">
    <property type="protein sequence ID" value="KAB1324359.1"/>
    <property type="molecule type" value="Genomic_DNA"/>
</dbReference>
<evidence type="ECO:0000313" key="7">
    <source>
        <dbReference type="Proteomes" id="UP000473905"/>
    </source>
</evidence>
<dbReference type="GeneID" id="29451416"/>
<reference evidence="5" key="1">
    <citation type="journal article" date="2018" name="J. Anim. Genet.">
        <title>Acquired interbacterial defense systems protect against interspecies antagonism in the human gut microbiome.</title>
        <authorList>
            <person name="Ross B.D."/>
            <person name="Verster A.J."/>
            <person name="Radey M.C."/>
            <person name="Schmidtke D.T."/>
            <person name="Pope C.E."/>
            <person name="Hoffman L.R."/>
            <person name="Hajjar A."/>
            <person name="Peterson S.B."/>
            <person name="Borenstein E."/>
            <person name="Mougous J."/>
        </authorList>
    </citation>
    <scope>NUCLEOTIDE SEQUENCE [LARGE SCALE GENOMIC DNA]</scope>
    <source>
        <strain evidence="5">3725 D1 iv</strain>
    </source>
</reference>
<dbReference type="AlphaFoldDB" id="A0A139LAK3"/>
<protein>
    <submittedName>
        <fullName evidence="2">Uncharacterized protein</fullName>
    </submittedName>
</protein>
<dbReference type="EMBL" id="JAQQPO010000083">
    <property type="protein sequence ID" value="MDC7962133.1"/>
    <property type="molecule type" value="Genomic_DNA"/>
</dbReference>
<evidence type="ECO:0000313" key="4">
    <source>
        <dbReference type="EMBL" id="QDM11291.1"/>
    </source>
</evidence>
<keyword evidence="7" id="KW-1185">Reference proteome</keyword>
<evidence type="ECO:0000313" key="1">
    <source>
        <dbReference type="EMBL" id="KAA4088270.1"/>
    </source>
</evidence>
<name>A0A139LAK3_BACOV</name>
<organism evidence="2 6">
    <name type="scientific">Bacteroides ovatus</name>
    <dbReference type="NCBI Taxonomy" id="28116"/>
    <lineage>
        <taxon>Bacteria</taxon>
        <taxon>Pseudomonadati</taxon>
        <taxon>Bacteroidota</taxon>
        <taxon>Bacteroidia</taxon>
        <taxon>Bacteroidales</taxon>
        <taxon>Bacteroidaceae</taxon>
        <taxon>Bacteroides</taxon>
    </lineage>
</organism>
<dbReference type="KEGG" id="boa:Bovatus_02973"/>
<dbReference type="Proteomes" id="UP000318823">
    <property type="component" value="Chromosome"/>
</dbReference>
<evidence type="ECO:0000313" key="5">
    <source>
        <dbReference type="Proteomes" id="UP000318823"/>
    </source>
</evidence>
<dbReference type="EMBL" id="CP041395">
    <property type="protein sequence ID" value="QDM11291.1"/>
    <property type="molecule type" value="Genomic_DNA"/>
</dbReference>
<sequence length="157" mass="18419">MYRKLMVTLKGSDIIINLEEGNVIDSVITSRFRHPDFLPQQNILIGIPHTNTQEFITDISQQVTFLNEKQGDVTAMTILDAIFNSCQKHIRQYYRLIDTDMYTYIDAAMHIMDACHFFNEKQMQEYYQFCASQTINRFSYALWLNTGDELVKLTDLK</sequence>
<reference evidence="3" key="5">
    <citation type="submission" date="2022-10" db="EMBL/GenBank/DDBJ databases">
        <title>Human gut microbiome strain richness.</title>
        <authorList>
            <person name="Chen-Liaw A."/>
        </authorList>
    </citation>
    <scope>NUCLEOTIDE SEQUENCE</scope>
    <source>
        <strain evidence="3">RTP21484st1_H8_RTP21484_190118</strain>
    </source>
</reference>
<dbReference type="STRING" id="28116.Bovatus_02973"/>
<reference evidence="4" key="2">
    <citation type="journal article" date="2018" name="Nature">
        <title>Human gut bacteria contain acquired interbacterial defence systems.</title>
        <authorList>
            <person name="Ross B.D."/>
            <person name="Verster A.J."/>
            <person name="Radey M.C."/>
            <person name="Schmidtke D.T."/>
            <person name="Pope C.E."/>
            <person name="Hoffman L.R."/>
            <person name="Hajjar A."/>
            <person name="Peterson S.B."/>
            <person name="Borenstein E."/>
            <person name="Mougous J."/>
        </authorList>
    </citation>
    <scope>NUCLEOTIDE SEQUENCE</scope>
    <source>
        <strain evidence="4">3725 D1 iv</strain>
    </source>
</reference>
<reference evidence="6 7" key="3">
    <citation type="journal article" date="2019" name="Nat. Med.">
        <title>A library of human gut bacterial isolates paired with longitudinal multiomics data enables mechanistic microbiome research.</title>
        <authorList>
            <person name="Poyet M."/>
            <person name="Groussin M."/>
            <person name="Gibbons S.M."/>
            <person name="Avila-Pacheco J."/>
            <person name="Jiang X."/>
            <person name="Kearney S.M."/>
            <person name="Perrotta A.R."/>
            <person name="Berdy B."/>
            <person name="Zhao S."/>
            <person name="Lieberman T.D."/>
            <person name="Swanson P.K."/>
            <person name="Smith M."/>
            <person name="Roesemann S."/>
            <person name="Alexander J.E."/>
            <person name="Rich S.A."/>
            <person name="Livny J."/>
            <person name="Vlamakis H."/>
            <person name="Clish C."/>
            <person name="Bullock K."/>
            <person name="Deik A."/>
            <person name="Scott J."/>
            <person name="Pierce K.A."/>
            <person name="Xavier R.J."/>
            <person name="Alm E.J."/>
        </authorList>
    </citation>
    <scope>NUCLEOTIDE SEQUENCE [LARGE SCALE GENOMIC DNA]</scope>
    <source>
        <strain evidence="1 7">BIOML-A134</strain>
        <strain evidence="2 6">BIOML-A2</strain>
    </source>
</reference>
<evidence type="ECO:0000313" key="3">
    <source>
        <dbReference type="EMBL" id="MDC7962133.1"/>
    </source>
</evidence>
<evidence type="ECO:0000313" key="6">
    <source>
        <dbReference type="Proteomes" id="UP000375690"/>
    </source>
</evidence>
<evidence type="ECO:0000313" key="2">
    <source>
        <dbReference type="EMBL" id="KAB1324359.1"/>
    </source>
</evidence>
<dbReference type="Proteomes" id="UP000375690">
    <property type="component" value="Unassembled WGS sequence"/>
</dbReference>
<gene>
    <name evidence="4" type="ORF">DYI28_22720</name>
    <name evidence="2" type="ORF">F3B53_17220</name>
    <name evidence="1" type="ORF">F3D66_31190</name>
    <name evidence="3" type="ORF">PQ628_28475</name>
</gene>
<dbReference type="Proteomes" id="UP000473905">
    <property type="component" value="Unassembled WGS sequence"/>
</dbReference>
<dbReference type="Proteomes" id="UP001215078">
    <property type="component" value="Unassembled WGS sequence"/>
</dbReference>
<proteinExistence type="predicted"/>